<dbReference type="Gene3D" id="1.20.120.1630">
    <property type="match status" value="1"/>
</dbReference>
<feature type="transmembrane region" description="Helical" evidence="5">
    <location>
        <begin position="6"/>
        <end position="23"/>
    </location>
</feature>
<organism evidence="6 7">
    <name type="scientific">Anaerospora hongkongensis</name>
    <dbReference type="NCBI Taxonomy" id="244830"/>
    <lineage>
        <taxon>Bacteria</taxon>
        <taxon>Bacillati</taxon>
        <taxon>Bacillota</taxon>
        <taxon>Negativicutes</taxon>
        <taxon>Selenomonadales</taxon>
        <taxon>Sporomusaceae</taxon>
        <taxon>Anaerospora</taxon>
    </lineage>
</organism>
<comment type="subcellular location">
    <subcellularLocation>
        <location evidence="1">Membrane</location>
        <topology evidence="1">Multi-pass membrane protein</topology>
    </subcellularLocation>
</comment>
<feature type="transmembrane region" description="Helical" evidence="5">
    <location>
        <begin position="44"/>
        <end position="66"/>
    </location>
</feature>
<reference evidence="6 7" key="1">
    <citation type="submission" date="2019-03" db="EMBL/GenBank/DDBJ databases">
        <title>Genomic Encyclopedia of Type Strains, Phase IV (KMG-IV): sequencing the most valuable type-strain genomes for metagenomic binning, comparative biology and taxonomic classification.</title>
        <authorList>
            <person name="Goeker M."/>
        </authorList>
    </citation>
    <scope>NUCLEOTIDE SEQUENCE [LARGE SCALE GENOMIC DNA]</scope>
    <source>
        <strain evidence="6 7">DSM 15969</strain>
    </source>
</reference>
<keyword evidence="6" id="KW-0808">Transferase</keyword>
<protein>
    <submittedName>
        <fullName evidence="6">Methyltransferase</fullName>
    </submittedName>
</protein>
<evidence type="ECO:0000256" key="2">
    <source>
        <dbReference type="ARBA" id="ARBA00022692"/>
    </source>
</evidence>
<evidence type="ECO:0000256" key="4">
    <source>
        <dbReference type="ARBA" id="ARBA00023136"/>
    </source>
</evidence>
<gene>
    <name evidence="6" type="ORF">EV210_11297</name>
</gene>
<keyword evidence="6" id="KW-0489">Methyltransferase</keyword>
<evidence type="ECO:0000256" key="5">
    <source>
        <dbReference type="SAM" id="Phobius"/>
    </source>
</evidence>
<feature type="transmembrane region" description="Helical" evidence="5">
    <location>
        <begin position="72"/>
        <end position="90"/>
    </location>
</feature>
<sequence length="171" mass="19321">MVEGLVYSIALFLIVQRLAELALARRNRQWVVALGAKEYGTRHYPLFFLLHGTWLAGWMTEALAGIPQLSSWWPLWLLVFGAAQFLRYWCIYSLGHYWNTRILVIPGATAVRRGPYRYLPHPNYLAVALELAAVPMIFGCWVTAAAATVANGILLLAIRIPAEEEALKLLR</sequence>
<dbReference type="Pfam" id="PF04140">
    <property type="entry name" value="ICMT"/>
    <property type="match status" value="1"/>
</dbReference>
<dbReference type="AlphaFoldDB" id="A0A4R1Q2W1"/>
<evidence type="ECO:0000313" key="7">
    <source>
        <dbReference type="Proteomes" id="UP000295063"/>
    </source>
</evidence>
<keyword evidence="7" id="KW-1185">Reference proteome</keyword>
<proteinExistence type="predicted"/>
<dbReference type="GO" id="GO:0004671">
    <property type="term" value="F:protein C-terminal S-isoprenylcysteine carboxyl O-methyltransferase activity"/>
    <property type="evidence" value="ECO:0007669"/>
    <property type="project" value="InterPro"/>
</dbReference>
<comment type="caution">
    <text evidence="6">The sequence shown here is derived from an EMBL/GenBank/DDBJ whole genome shotgun (WGS) entry which is preliminary data.</text>
</comment>
<dbReference type="InterPro" id="IPR007269">
    <property type="entry name" value="ICMT_MeTrfase"/>
</dbReference>
<evidence type="ECO:0000256" key="3">
    <source>
        <dbReference type="ARBA" id="ARBA00022989"/>
    </source>
</evidence>
<evidence type="ECO:0000256" key="1">
    <source>
        <dbReference type="ARBA" id="ARBA00004141"/>
    </source>
</evidence>
<dbReference type="GO" id="GO:0032259">
    <property type="term" value="P:methylation"/>
    <property type="evidence" value="ECO:0007669"/>
    <property type="project" value="UniProtKB-KW"/>
</dbReference>
<keyword evidence="3 5" id="KW-1133">Transmembrane helix</keyword>
<dbReference type="OrthoDB" id="7203053at2"/>
<dbReference type="Proteomes" id="UP000295063">
    <property type="component" value="Unassembled WGS sequence"/>
</dbReference>
<keyword evidence="4 5" id="KW-0472">Membrane</keyword>
<evidence type="ECO:0000313" key="6">
    <source>
        <dbReference type="EMBL" id="TCL35438.1"/>
    </source>
</evidence>
<dbReference type="RefSeq" id="WP_132082537.1">
    <property type="nucleotide sequence ID" value="NZ_DAMAKO010000009.1"/>
</dbReference>
<accession>A0A4R1Q2W1</accession>
<name>A0A4R1Q2W1_9FIRM</name>
<keyword evidence="2 5" id="KW-0812">Transmembrane</keyword>
<dbReference type="EMBL" id="SLUI01000012">
    <property type="protein sequence ID" value="TCL35438.1"/>
    <property type="molecule type" value="Genomic_DNA"/>
</dbReference>
<feature type="transmembrane region" description="Helical" evidence="5">
    <location>
        <begin position="131"/>
        <end position="158"/>
    </location>
</feature>
<dbReference type="GO" id="GO:0016020">
    <property type="term" value="C:membrane"/>
    <property type="evidence" value="ECO:0007669"/>
    <property type="project" value="UniProtKB-SubCell"/>
</dbReference>